<dbReference type="EMBL" id="JAAOAV010000008">
    <property type="protein sequence ID" value="KAF5612414.1"/>
    <property type="molecule type" value="Genomic_DNA"/>
</dbReference>
<dbReference type="OrthoDB" id="5078508at2759"/>
<reference evidence="3 4" key="1">
    <citation type="submission" date="2020-05" db="EMBL/GenBank/DDBJ databases">
        <title>Identification and distribution of gene clusters putatively required for synthesis of sphingolipid metabolism inhibitors in phylogenetically diverse species of the filamentous fungus Fusarium.</title>
        <authorList>
            <person name="Kim H.-S."/>
            <person name="Busman M."/>
            <person name="Brown D.W."/>
            <person name="Divon H."/>
            <person name="Uhlig S."/>
            <person name="Proctor R.H."/>
        </authorList>
    </citation>
    <scope>NUCLEOTIDE SEQUENCE [LARGE SCALE GENOMIC DNA]</scope>
    <source>
        <strain evidence="3 4">NRRL 66333</strain>
    </source>
</reference>
<keyword evidence="2" id="KW-0732">Signal</keyword>
<feature type="chain" id="PRO_5034333146" evidence="2">
    <location>
        <begin position="21"/>
        <end position="280"/>
    </location>
</feature>
<gene>
    <name evidence="3" type="ORF">FSUBG_1491</name>
</gene>
<name>A0A8H5QBX5_GIBSU</name>
<dbReference type="Proteomes" id="UP000547976">
    <property type="component" value="Unassembled WGS sequence"/>
</dbReference>
<sequence length="280" mass="29424">MARQLVAVLAAALAFSGVSAGPCKPVSSLSLSSTAIFETTTTATSHETLSSTITADVTETTVTGAATGTTATTDAIDTTITESATDTATTAGSLTTFLTTTTAEQSPEQSTTTTAGPVGPGPCLEEQILYNPGFDDSNSNAWPWDLSSGVALDTVQPRSPSNLLVSHITSDSPSTTFSQALPALGDNEYELVYYIAMGNNGYDTFDFRCYATTYVNGKKIGDSSDFDANGPYTYQRANGVFTPQNPGDAGELRFEIQCEGGFRYAYMRVDDVSLTRRCGA</sequence>
<feature type="signal peptide" evidence="2">
    <location>
        <begin position="1"/>
        <end position="20"/>
    </location>
</feature>
<dbReference type="RefSeq" id="XP_036542965.1">
    <property type="nucleotide sequence ID" value="XM_036679163.1"/>
</dbReference>
<keyword evidence="4" id="KW-1185">Reference proteome</keyword>
<dbReference type="GeneID" id="59313881"/>
<dbReference type="Gene3D" id="2.60.120.260">
    <property type="entry name" value="Galactose-binding domain-like"/>
    <property type="match status" value="1"/>
</dbReference>
<accession>A0A8H5QBX5</accession>
<feature type="region of interest" description="Disordered" evidence="1">
    <location>
        <begin position="101"/>
        <end position="121"/>
    </location>
</feature>
<evidence type="ECO:0000313" key="4">
    <source>
        <dbReference type="Proteomes" id="UP000547976"/>
    </source>
</evidence>
<evidence type="ECO:0000256" key="1">
    <source>
        <dbReference type="SAM" id="MobiDB-lite"/>
    </source>
</evidence>
<evidence type="ECO:0000313" key="3">
    <source>
        <dbReference type="EMBL" id="KAF5612414.1"/>
    </source>
</evidence>
<dbReference type="AlphaFoldDB" id="A0A8H5QBX5"/>
<organism evidence="3 4">
    <name type="scientific">Gibberella subglutinans</name>
    <name type="common">Fusarium subglutinans</name>
    <dbReference type="NCBI Taxonomy" id="42677"/>
    <lineage>
        <taxon>Eukaryota</taxon>
        <taxon>Fungi</taxon>
        <taxon>Dikarya</taxon>
        <taxon>Ascomycota</taxon>
        <taxon>Pezizomycotina</taxon>
        <taxon>Sordariomycetes</taxon>
        <taxon>Hypocreomycetidae</taxon>
        <taxon>Hypocreales</taxon>
        <taxon>Nectriaceae</taxon>
        <taxon>Fusarium</taxon>
        <taxon>Fusarium fujikuroi species complex</taxon>
    </lineage>
</organism>
<evidence type="ECO:0000256" key="2">
    <source>
        <dbReference type="SAM" id="SignalP"/>
    </source>
</evidence>
<comment type="caution">
    <text evidence="3">The sequence shown here is derived from an EMBL/GenBank/DDBJ whole genome shotgun (WGS) entry which is preliminary data.</text>
</comment>
<proteinExistence type="predicted"/>
<protein>
    <submittedName>
        <fullName evidence="3">Uncharacterized protein</fullName>
    </submittedName>
</protein>